<evidence type="ECO:0000256" key="1">
    <source>
        <dbReference type="ARBA" id="ARBA00004141"/>
    </source>
</evidence>
<keyword evidence="6 12" id="KW-1133">Transmembrane helix</keyword>
<dbReference type="AlphaFoldDB" id="A0A5C6AJR4"/>
<name>A0A5C6AJR4_9BACT</name>
<keyword evidence="7" id="KW-0560">Oxidoreductase</keyword>
<keyword evidence="15" id="KW-1185">Reference proteome</keyword>
<comment type="similarity">
    <text evidence="2">Belongs to the fatty acid desaturase type 2 family.</text>
</comment>
<keyword evidence="10 12" id="KW-0472">Membrane</keyword>
<evidence type="ECO:0000256" key="3">
    <source>
        <dbReference type="ARBA" id="ARBA00022516"/>
    </source>
</evidence>
<evidence type="ECO:0000259" key="13">
    <source>
        <dbReference type="Pfam" id="PF00487"/>
    </source>
</evidence>
<evidence type="ECO:0000256" key="9">
    <source>
        <dbReference type="ARBA" id="ARBA00023098"/>
    </source>
</evidence>
<evidence type="ECO:0000256" key="12">
    <source>
        <dbReference type="SAM" id="Phobius"/>
    </source>
</evidence>
<dbReference type="EMBL" id="SJPR01000001">
    <property type="protein sequence ID" value="TWT99405.1"/>
    <property type="molecule type" value="Genomic_DNA"/>
</dbReference>
<dbReference type="InterPro" id="IPR015876">
    <property type="entry name" value="Acyl-CoA_DS"/>
</dbReference>
<evidence type="ECO:0000313" key="14">
    <source>
        <dbReference type="EMBL" id="TWT99405.1"/>
    </source>
</evidence>
<keyword evidence="3" id="KW-0444">Lipid biosynthesis</keyword>
<accession>A0A5C6AJR4</accession>
<feature type="domain" description="Fatty acid desaturase" evidence="13">
    <location>
        <begin position="30"/>
        <end position="262"/>
    </location>
</feature>
<evidence type="ECO:0000256" key="5">
    <source>
        <dbReference type="ARBA" id="ARBA00022832"/>
    </source>
</evidence>
<reference evidence="14 15" key="1">
    <citation type="submission" date="2019-02" db="EMBL/GenBank/DDBJ databases">
        <title>Deep-cultivation of Planctomycetes and their phenomic and genomic characterization uncovers novel biology.</title>
        <authorList>
            <person name="Wiegand S."/>
            <person name="Jogler M."/>
            <person name="Boedeker C."/>
            <person name="Pinto D."/>
            <person name="Vollmers J."/>
            <person name="Rivas-Marin E."/>
            <person name="Kohn T."/>
            <person name="Peeters S.H."/>
            <person name="Heuer A."/>
            <person name="Rast P."/>
            <person name="Oberbeckmann S."/>
            <person name="Bunk B."/>
            <person name="Jeske O."/>
            <person name="Meyerdierks A."/>
            <person name="Storesund J.E."/>
            <person name="Kallscheuer N."/>
            <person name="Luecker S."/>
            <person name="Lage O.M."/>
            <person name="Pohl T."/>
            <person name="Merkel B.J."/>
            <person name="Hornburger P."/>
            <person name="Mueller R.-W."/>
            <person name="Bruemmer F."/>
            <person name="Labrenz M."/>
            <person name="Spormann A.M."/>
            <person name="Op Den Camp H."/>
            <person name="Overmann J."/>
            <person name="Amann R."/>
            <person name="Jetten M.S.M."/>
            <person name="Mascher T."/>
            <person name="Medema M.H."/>
            <person name="Devos D.P."/>
            <person name="Kaster A.-K."/>
            <person name="Ovreas L."/>
            <person name="Rohde M."/>
            <person name="Galperin M.Y."/>
            <person name="Jogler C."/>
        </authorList>
    </citation>
    <scope>NUCLEOTIDE SEQUENCE [LARGE SCALE GENOMIC DNA]</scope>
    <source>
        <strain evidence="14 15">Pla108</strain>
    </source>
</reference>
<dbReference type="CDD" id="cd03505">
    <property type="entry name" value="Delta9-FADS-like"/>
    <property type="match status" value="1"/>
</dbReference>
<keyword evidence="4 12" id="KW-0812">Transmembrane</keyword>
<evidence type="ECO:0000256" key="7">
    <source>
        <dbReference type="ARBA" id="ARBA00023002"/>
    </source>
</evidence>
<gene>
    <name evidence="14" type="ORF">Pla108_03420</name>
</gene>
<dbReference type="PRINTS" id="PR00075">
    <property type="entry name" value="FACDDSATRASE"/>
</dbReference>
<keyword evidence="8" id="KW-0408">Iron</keyword>
<dbReference type="InterPro" id="IPR005804">
    <property type="entry name" value="FA_desaturase_dom"/>
</dbReference>
<keyword evidence="11" id="KW-0275">Fatty acid biosynthesis</keyword>
<dbReference type="PANTHER" id="PTHR11351">
    <property type="entry name" value="ACYL-COA DESATURASE"/>
    <property type="match status" value="1"/>
</dbReference>
<feature type="transmembrane region" description="Helical" evidence="12">
    <location>
        <begin position="31"/>
        <end position="53"/>
    </location>
</feature>
<evidence type="ECO:0000256" key="10">
    <source>
        <dbReference type="ARBA" id="ARBA00023136"/>
    </source>
</evidence>
<feature type="transmembrane region" description="Helical" evidence="12">
    <location>
        <begin position="155"/>
        <end position="176"/>
    </location>
</feature>
<evidence type="ECO:0000313" key="15">
    <source>
        <dbReference type="Proteomes" id="UP000317421"/>
    </source>
</evidence>
<sequence length="289" mass="32919">MIHAVNWRYATPIVAIHLLALLVITPWLFSWWGVIAFVAGVYFYGAVGINLCYHRLLTHRSFAVPAWLERAFVVVAVCCLEDSPASWVAAHRLHHSDADHRDDPHSPLAGAFWGHLGWLLMANPKVRSLSVFERYARDVLRTPFYLRLQRGELPLLIYAAHALLYAVVGFVAGFAMTGEPAAGVQLGASLLVWGVFLRTVVVWHISWSVNSLSHLFGYRNYETDENSRNNWLVAMLSSGEGWHNNHHAEPASASNWHRWWEFDLMYLIILGMERVGLARDVIRPRAFRK</sequence>
<feature type="transmembrane region" description="Helical" evidence="12">
    <location>
        <begin position="7"/>
        <end position="25"/>
    </location>
</feature>
<evidence type="ECO:0000256" key="6">
    <source>
        <dbReference type="ARBA" id="ARBA00022989"/>
    </source>
</evidence>
<dbReference type="PANTHER" id="PTHR11351:SF31">
    <property type="entry name" value="DESATURASE 1, ISOFORM A-RELATED"/>
    <property type="match status" value="1"/>
</dbReference>
<dbReference type="Proteomes" id="UP000317421">
    <property type="component" value="Unassembled WGS sequence"/>
</dbReference>
<keyword evidence="5" id="KW-0276">Fatty acid metabolism</keyword>
<evidence type="ECO:0000256" key="8">
    <source>
        <dbReference type="ARBA" id="ARBA00023004"/>
    </source>
</evidence>
<comment type="subcellular location">
    <subcellularLocation>
        <location evidence="1">Membrane</location>
        <topology evidence="1">Multi-pass membrane protein</topology>
    </subcellularLocation>
</comment>
<evidence type="ECO:0000256" key="11">
    <source>
        <dbReference type="ARBA" id="ARBA00023160"/>
    </source>
</evidence>
<organism evidence="14 15">
    <name type="scientific">Botrimarina colliarenosi</name>
    <dbReference type="NCBI Taxonomy" id="2528001"/>
    <lineage>
        <taxon>Bacteria</taxon>
        <taxon>Pseudomonadati</taxon>
        <taxon>Planctomycetota</taxon>
        <taxon>Planctomycetia</taxon>
        <taxon>Pirellulales</taxon>
        <taxon>Lacipirellulaceae</taxon>
        <taxon>Botrimarina</taxon>
    </lineage>
</organism>
<evidence type="ECO:0000256" key="4">
    <source>
        <dbReference type="ARBA" id="ARBA00022692"/>
    </source>
</evidence>
<dbReference type="GO" id="GO:0006633">
    <property type="term" value="P:fatty acid biosynthetic process"/>
    <property type="evidence" value="ECO:0007669"/>
    <property type="project" value="UniProtKB-KW"/>
</dbReference>
<feature type="transmembrane region" description="Helical" evidence="12">
    <location>
        <begin position="182"/>
        <end position="205"/>
    </location>
</feature>
<evidence type="ECO:0000256" key="2">
    <source>
        <dbReference type="ARBA" id="ARBA00008749"/>
    </source>
</evidence>
<protein>
    <submittedName>
        <fullName evidence="14">Fatty acid desaturase</fullName>
    </submittedName>
</protein>
<comment type="caution">
    <text evidence="14">The sequence shown here is derived from an EMBL/GenBank/DDBJ whole genome shotgun (WGS) entry which is preliminary data.</text>
</comment>
<dbReference type="RefSeq" id="WP_197526140.1">
    <property type="nucleotide sequence ID" value="NZ_SJPR01000001.1"/>
</dbReference>
<dbReference type="Pfam" id="PF00487">
    <property type="entry name" value="FA_desaturase"/>
    <property type="match status" value="1"/>
</dbReference>
<proteinExistence type="inferred from homology"/>
<dbReference type="GO" id="GO:0016020">
    <property type="term" value="C:membrane"/>
    <property type="evidence" value="ECO:0007669"/>
    <property type="project" value="UniProtKB-SubCell"/>
</dbReference>
<keyword evidence="9" id="KW-0443">Lipid metabolism</keyword>
<dbReference type="GO" id="GO:0016717">
    <property type="term" value="F:oxidoreductase activity, acting on paired donors, with oxidation of a pair of donors resulting in the reduction of molecular oxygen to two molecules of water"/>
    <property type="evidence" value="ECO:0007669"/>
    <property type="project" value="InterPro"/>
</dbReference>